<comment type="similarity">
    <text evidence="1 9">Belongs to the sigma-54 factor family.</text>
</comment>
<gene>
    <name evidence="12" type="ORF">BV95_04226</name>
</gene>
<evidence type="ECO:0000256" key="8">
    <source>
        <dbReference type="ARBA" id="ARBA00023163"/>
    </source>
</evidence>
<evidence type="ECO:0000256" key="1">
    <source>
        <dbReference type="ARBA" id="ARBA00008798"/>
    </source>
</evidence>
<evidence type="ECO:0000256" key="7">
    <source>
        <dbReference type="ARBA" id="ARBA00023125"/>
    </source>
</evidence>
<keyword evidence="3 9" id="KW-0808">Transferase</keyword>
<dbReference type="InterPro" id="IPR000394">
    <property type="entry name" value="RNA_pol_sigma_54"/>
</dbReference>
<name>A0A081R8J1_SPHCR</name>
<sequence>MALAPRLDLRQSQSLVMTPQLQQAIKLLALSNLEIEAFVAGELEKNPLLEAGGPDDFAPPADGVDRAAEQHDLRAETGDADQLIGQGLGGADSPLDVDYGAETFIDDGPGDRMAGAAIGSGGGMDMLSGGSGEAPDFDSFANPEQGLQEHLMDQARSALSGMDLTIAAQLIGQIDEAGYLEANLLETAHGMGVPLYRIEQVLSVIHGFDPTGVGARSLSECLALQAKEADRHDPCMAKLLANLDLLAKGALPQLRRICGVDEEDMADMIRELRGYDPKPGLRFSTESAAPVTPDLFVRPTREGWAIEVNSATLPRVLINRTYYVELASGPQDRTSKAWLADCLASANWLVKALDQRQKTIVKVASEIVRQQEDFFRKGVEHLKPLTLKAVADAIQMHESTVSRVTSNKYLSCPRGLYELKYFFTSGVAAAGGEGAVSAEAVKSHIKALIAAETADAILSDDTLVDLLRAKGMDIARRTVAKYREAMGIGSSVQRRRQKALRGQAA</sequence>
<feature type="domain" description="RNA polymerase sigma factor 54 DNA-binding" evidence="10">
    <location>
        <begin position="337"/>
        <end position="496"/>
    </location>
</feature>
<keyword evidence="6 9" id="KW-0731">Sigma factor</keyword>
<dbReference type="eggNOG" id="COG1508">
    <property type="taxonomic scope" value="Bacteria"/>
</dbReference>
<keyword evidence="7 9" id="KW-0238">DNA-binding</keyword>
<dbReference type="GO" id="GO:0016779">
    <property type="term" value="F:nucleotidyltransferase activity"/>
    <property type="evidence" value="ECO:0007669"/>
    <property type="project" value="UniProtKB-KW"/>
</dbReference>
<comment type="caution">
    <text evidence="12">The sequence shown here is derived from an EMBL/GenBank/DDBJ whole genome shotgun (WGS) entry which is preliminary data.</text>
</comment>
<dbReference type="PROSITE" id="PS50044">
    <property type="entry name" value="SIGMA54_3"/>
    <property type="match status" value="1"/>
</dbReference>
<dbReference type="PATRIC" id="fig|46429.4.peg.4212"/>
<dbReference type="InterPro" id="IPR007046">
    <property type="entry name" value="RNA_pol_sigma_54_core-bd"/>
</dbReference>
<dbReference type="InterPro" id="IPR007634">
    <property type="entry name" value="RNA_pol_sigma_54_DNA-bd"/>
</dbReference>
<dbReference type="NCBIfam" id="TIGR02395">
    <property type="entry name" value="rpoN_sigma"/>
    <property type="match status" value="1"/>
</dbReference>
<evidence type="ECO:0000256" key="2">
    <source>
        <dbReference type="ARBA" id="ARBA00022478"/>
    </source>
</evidence>
<dbReference type="NCBIfam" id="NF004596">
    <property type="entry name" value="PRK05932.1-3"/>
    <property type="match status" value="1"/>
</dbReference>
<protein>
    <recommendedName>
        <fullName evidence="9">RNA polymerase sigma-54 factor</fullName>
    </recommendedName>
</protein>
<dbReference type="Gene3D" id="1.10.10.60">
    <property type="entry name" value="Homeodomain-like"/>
    <property type="match status" value="1"/>
</dbReference>
<dbReference type="EMBL" id="JFHR01000080">
    <property type="protein sequence ID" value="KEQ51514.1"/>
    <property type="molecule type" value="Genomic_DNA"/>
</dbReference>
<reference evidence="12 13" key="1">
    <citation type="submission" date="2014-02" db="EMBL/GenBank/DDBJ databases">
        <title>Whole genome sequence of Sphingobium chlorophenolicum NBRC 16172.</title>
        <authorList>
            <person name="Gan H.M."/>
            <person name="Gan H.Y."/>
            <person name="Chew T.H."/>
            <person name="Savka M.A."/>
        </authorList>
    </citation>
    <scope>NUCLEOTIDE SEQUENCE [LARGE SCALE GENOMIC DNA]</scope>
    <source>
        <strain evidence="12 13">NBRC 16172</strain>
    </source>
</reference>
<evidence type="ECO:0000256" key="6">
    <source>
        <dbReference type="ARBA" id="ARBA00023082"/>
    </source>
</evidence>
<evidence type="ECO:0000259" key="11">
    <source>
        <dbReference type="Pfam" id="PF04963"/>
    </source>
</evidence>
<evidence type="ECO:0000256" key="9">
    <source>
        <dbReference type="PIRNR" id="PIRNR000774"/>
    </source>
</evidence>
<keyword evidence="4 9" id="KW-0548">Nucleotidyltransferase</keyword>
<evidence type="ECO:0000313" key="13">
    <source>
        <dbReference type="Proteomes" id="UP000028411"/>
    </source>
</evidence>
<dbReference type="OrthoDB" id="9814402at2"/>
<dbReference type="Pfam" id="PF04552">
    <property type="entry name" value="Sigma54_DBD"/>
    <property type="match status" value="1"/>
</dbReference>
<dbReference type="Pfam" id="PF04963">
    <property type="entry name" value="Sigma54_CBD"/>
    <property type="match status" value="1"/>
</dbReference>
<dbReference type="GO" id="GO:0001216">
    <property type="term" value="F:DNA-binding transcription activator activity"/>
    <property type="evidence" value="ECO:0007669"/>
    <property type="project" value="InterPro"/>
</dbReference>
<dbReference type="GO" id="GO:0016987">
    <property type="term" value="F:sigma factor activity"/>
    <property type="evidence" value="ECO:0007669"/>
    <property type="project" value="UniProtKB-KW"/>
</dbReference>
<proteinExistence type="inferred from homology"/>
<dbReference type="AlphaFoldDB" id="A0A081R8J1"/>
<accession>A0A081R8J1</accession>
<dbReference type="InterPro" id="IPR038709">
    <property type="entry name" value="RpoN_core-bd_sf"/>
</dbReference>
<dbReference type="PANTHER" id="PTHR32248">
    <property type="entry name" value="RNA POLYMERASE SIGMA-54 FACTOR"/>
    <property type="match status" value="1"/>
</dbReference>
<keyword evidence="8 9" id="KW-0804">Transcription</keyword>
<dbReference type="NCBIfam" id="NF009118">
    <property type="entry name" value="PRK12469.1"/>
    <property type="match status" value="1"/>
</dbReference>
<evidence type="ECO:0000259" key="10">
    <source>
        <dbReference type="Pfam" id="PF04552"/>
    </source>
</evidence>
<dbReference type="Pfam" id="PF00309">
    <property type="entry name" value="Sigma54_AID"/>
    <property type="match status" value="1"/>
</dbReference>
<dbReference type="PROSITE" id="PS00718">
    <property type="entry name" value="SIGMA54_2"/>
    <property type="match status" value="1"/>
</dbReference>
<dbReference type="Gene3D" id="1.10.10.1330">
    <property type="entry name" value="RNA polymerase sigma-54 factor, core-binding domain"/>
    <property type="match status" value="1"/>
</dbReference>
<evidence type="ECO:0000313" key="12">
    <source>
        <dbReference type="EMBL" id="KEQ51514.1"/>
    </source>
</evidence>
<evidence type="ECO:0000256" key="4">
    <source>
        <dbReference type="ARBA" id="ARBA00022695"/>
    </source>
</evidence>
<evidence type="ECO:0000256" key="5">
    <source>
        <dbReference type="ARBA" id="ARBA00023015"/>
    </source>
</evidence>
<organism evidence="12 13">
    <name type="scientific">Sphingobium chlorophenolicum</name>
    <dbReference type="NCBI Taxonomy" id="46429"/>
    <lineage>
        <taxon>Bacteria</taxon>
        <taxon>Pseudomonadati</taxon>
        <taxon>Pseudomonadota</taxon>
        <taxon>Alphaproteobacteria</taxon>
        <taxon>Sphingomonadales</taxon>
        <taxon>Sphingomonadaceae</taxon>
        <taxon>Sphingobium</taxon>
    </lineage>
</organism>
<dbReference type="PANTHER" id="PTHR32248:SF4">
    <property type="entry name" value="RNA POLYMERASE SIGMA-54 FACTOR"/>
    <property type="match status" value="1"/>
</dbReference>
<dbReference type="GO" id="GO:0003677">
    <property type="term" value="F:DNA binding"/>
    <property type="evidence" value="ECO:0007669"/>
    <property type="project" value="UniProtKB-KW"/>
</dbReference>
<dbReference type="GO" id="GO:0006352">
    <property type="term" value="P:DNA-templated transcription initiation"/>
    <property type="evidence" value="ECO:0007669"/>
    <property type="project" value="InterPro"/>
</dbReference>
<dbReference type="PRINTS" id="PR00045">
    <property type="entry name" value="SIGMA54FCT"/>
</dbReference>
<keyword evidence="2 9" id="KW-0240">DNA-directed RNA polymerase</keyword>
<evidence type="ECO:0000256" key="3">
    <source>
        <dbReference type="ARBA" id="ARBA00022679"/>
    </source>
</evidence>
<keyword evidence="5 9" id="KW-0805">Transcription regulation</keyword>
<dbReference type="GO" id="GO:0000428">
    <property type="term" value="C:DNA-directed RNA polymerase complex"/>
    <property type="evidence" value="ECO:0007669"/>
    <property type="project" value="UniProtKB-KW"/>
</dbReference>
<comment type="function">
    <text evidence="9">Sigma factors are initiation factors that promote the attachment of RNA polymerase to specific initiation sites and are then released.</text>
</comment>
<dbReference type="PROSITE" id="PS00717">
    <property type="entry name" value="SIGMA54_1"/>
    <property type="match status" value="1"/>
</dbReference>
<dbReference type="PIRSF" id="PIRSF000774">
    <property type="entry name" value="RpoN"/>
    <property type="match status" value="1"/>
</dbReference>
<feature type="domain" description="RNA polymerase sigma factor 54 core-binding" evidence="11">
    <location>
        <begin position="137"/>
        <end position="322"/>
    </location>
</feature>
<dbReference type="RefSeq" id="WP_037456827.1">
    <property type="nucleotide sequence ID" value="NZ_JFHR01000080.1"/>
</dbReference>
<dbReference type="Proteomes" id="UP000028411">
    <property type="component" value="Unassembled WGS sequence"/>
</dbReference>